<evidence type="ECO:0000259" key="2">
    <source>
        <dbReference type="Pfam" id="PF18962"/>
    </source>
</evidence>
<evidence type="ECO:0000313" key="3">
    <source>
        <dbReference type="EMBL" id="SEQ09672.1"/>
    </source>
</evidence>
<accession>A0A1H9D851</accession>
<feature type="signal peptide" evidence="1">
    <location>
        <begin position="1"/>
        <end position="19"/>
    </location>
</feature>
<reference evidence="4" key="1">
    <citation type="submission" date="2016-10" db="EMBL/GenBank/DDBJ databases">
        <authorList>
            <person name="Varghese N."/>
            <person name="Submissions S."/>
        </authorList>
    </citation>
    <scope>NUCLEOTIDE SEQUENCE [LARGE SCALE GENOMIC DNA]</scope>
    <source>
        <strain evidence="4">DSM 24740</strain>
    </source>
</reference>
<dbReference type="Pfam" id="PF15892">
    <property type="entry name" value="BNR_4"/>
    <property type="match status" value="1"/>
</dbReference>
<dbReference type="NCBIfam" id="TIGR04183">
    <property type="entry name" value="Por_Secre_tail"/>
    <property type="match status" value="1"/>
</dbReference>
<organism evidence="3 4">
    <name type="scientific">Neolewinella agarilytica</name>
    <dbReference type="NCBI Taxonomy" id="478744"/>
    <lineage>
        <taxon>Bacteria</taxon>
        <taxon>Pseudomonadati</taxon>
        <taxon>Bacteroidota</taxon>
        <taxon>Saprospiria</taxon>
        <taxon>Saprospirales</taxon>
        <taxon>Lewinellaceae</taxon>
        <taxon>Neolewinella</taxon>
    </lineage>
</organism>
<feature type="domain" description="Secretion system C-terminal sorting" evidence="2">
    <location>
        <begin position="473"/>
        <end position="539"/>
    </location>
</feature>
<dbReference type="InterPro" id="IPR026444">
    <property type="entry name" value="Secre_tail"/>
</dbReference>
<feature type="chain" id="PRO_5011680537" evidence="1">
    <location>
        <begin position="20"/>
        <end position="541"/>
    </location>
</feature>
<protein>
    <submittedName>
        <fullName evidence="3">Por secretion system C-terminal sorting domain-containing protein</fullName>
    </submittedName>
</protein>
<keyword evidence="4" id="KW-1185">Reference proteome</keyword>
<dbReference type="Proteomes" id="UP000199021">
    <property type="component" value="Unassembled WGS sequence"/>
</dbReference>
<evidence type="ECO:0000256" key="1">
    <source>
        <dbReference type="SAM" id="SignalP"/>
    </source>
</evidence>
<dbReference type="EMBL" id="FOFB01000005">
    <property type="protein sequence ID" value="SEQ09672.1"/>
    <property type="molecule type" value="Genomic_DNA"/>
</dbReference>
<dbReference type="AlphaFoldDB" id="A0A1H9D851"/>
<dbReference type="InParanoid" id="A0A1H9D851"/>
<evidence type="ECO:0000313" key="4">
    <source>
        <dbReference type="Proteomes" id="UP000199021"/>
    </source>
</evidence>
<sequence length="541" mass="60063">MKIVFTSLLLTLLCTSVCAQMSLSIEEIESSVVAEDGLYFGSERGVDYQFGRRIAPHGDCIDVAGGYQFVTWYKGGMDKRNLMLSRREDKPGAEWVHLQFPHRHIGYQQDSTIGDSHNVAVVGVSTADSTIHLIYDIHSYTAASYGDNHFNYSVSLPGTAFVPDEEFSLDLFRAKRTFLRPGVNYERTTYPSIRRAPDGSLSARFRIGGSGNGDILYTLYRNGEWSDNQLLSDGSIPLPFRHNAYGTGGRFLNGKFHACFQIRYATNSTLRETFDLNRGLYWAYAEAPYGPNNWKDAYGEPISIPFQHPDNIEIGTPSLTYGTADRPRSTIYPKFTETENGAMHALVRVDNINVHYWKSAADTAFSSASGGAILTPNGVMVAYNDYVVVVDRRSDRLIFRAAPEGTNDWVTILEETTGPDYRHFNGVIREDKLYIYLMEEGAGEAQPLRMKTYQLSGGTTATGAPANTSPLRVFPNPTSGWLNIPSAEASSDFSVFNLQGQLLLTGKLNGKAINLEELKSGTYILQVSGREGKRVSKIILQ</sequence>
<dbReference type="Pfam" id="PF18962">
    <property type="entry name" value="Por_Secre_tail"/>
    <property type="match status" value="1"/>
</dbReference>
<proteinExistence type="predicted"/>
<dbReference type="OrthoDB" id="9800925at2"/>
<gene>
    <name evidence="3" type="ORF">SAMN05444359_105187</name>
</gene>
<keyword evidence="1" id="KW-0732">Signal</keyword>
<name>A0A1H9D851_9BACT</name>
<dbReference type="RefSeq" id="WP_090166543.1">
    <property type="nucleotide sequence ID" value="NZ_FOFB01000005.1"/>
</dbReference>
<dbReference type="STRING" id="478744.SAMN05444359_105187"/>